<dbReference type="Proteomes" id="UP000596145">
    <property type="component" value="Chromosome"/>
</dbReference>
<evidence type="ECO:0000313" key="2">
    <source>
        <dbReference type="EMBL" id="QQB47041.1"/>
    </source>
</evidence>
<dbReference type="Pfam" id="PF01936">
    <property type="entry name" value="NYN"/>
    <property type="match status" value="1"/>
</dbReference>
<evidence type="ECO:0000313" key="3">
    <source>
        <dbReference type="Proteomes" id="UP000596145"/>
    </source>
</evidence>
<dbReference type="Gene3D" id="3.40.50.1010">
    <property type="entry name" value="5'-nuclease"/>
    <property type="match status" value="1"/>
</dbReference>
<dbReference type="GeneID" id="92761155"/>
<dbReference type="EMBL" id="CP066007">
    <property type="protein sequence ID" value="QQB47041.1"/>
    <property type="molecule type" value="Genomic_DNA"/>
</dbReference>
<dbReference type="OrthoDB" id="9800236at2"/>
<name>A0A7T4JVN0_9CORY</name>
<reference evidence="2 3" key="1">
    <citation type="submission" date="2020-12" db="EMBL/GenBank/DDBJ databases">
        <title>FDA dAtabase for Regulatory Grade micrObial Sequences (FDA-ARGOS): Supporting development and validation of Infectious Disease Dx tests.</title>
        <authorList>
            <person name="Sproer C."/>
            <person name="Gronow S."/>
            <person name="Severitt S."/>
            <person name="Schroder I."/>
            <person name="Tallon L."/>
            <person name="Sadzewicz L."/>
            <person name="Zhao X."/>
            <person name="Boylan J."/>
            <person name="Ott S."/>
            <person name="Bowen H."/>
            <person name="Vavikolanu K."/>
            <person name="Mehta A."/>
            <person name="Aluvathingal J."/>
            <person name="Nadendla S."/>
            <person name="Lowell S."/>
            <person name="Myers T."/>
            <person name="Yan Y."/>
            <person name="Sichtig H."/>
        </authorList>
    </citation>
    <scope>NUCLEOTIDE SEQUENCE [LARGE SCALE GENOMIC DNA]</scope>
    <source>
        <strain evidence="2 3">FDAARGOS_1053</strain>
    </source>
</reference>
<proteinExistence type="predicted"/>
<dbReference type="RefSeq" id="WP_084037150.1">
    <property type="nucleotide sequence ID" value="NZ_CP066007.1"/>
</dbReference>
<sequence>MRSKHRNSRQQIPLRQITTAILVDGGFYRKRASVLFGHKSAEDRATELVKYCHRHIRESKAGLYRIFYYDCPPSDKVVYHPLLQRQINLGRSEQFSWTNSFFSALAKKRKVAIRRGEPLESQGGYVLKDAPLKKLCRKKIGIDDLTEDDFYLAISQKGVDMRIGLDIAALAERKLVNQIIMISGDSDFVPAAKHARRSGIDFILDPMWANITESLSEHIDGIRECVADKPKNLEDPLHATNFGKANLADDDEEEL</sequence>
<feature type="domain" description="NYN" evidence="1">
    <location>
        <begin position="135"/>
        <end position="202"/>
    </location>
</feature>
<dbReference type="CDD" id="cd18722">
    <property type="entry name" value="PIN_NicB-like"/>
    <property type="match status" value="1"/>
</dbReference>
<dbReference type="AlphaFoldDB" id="A0A7T4JVN0"/>
<accession>A0A7T4JVN0</accession>
<evidence type="ECO:0000259" key="1">
    <source>
        <dbReference type="Pfam" id="PF01936"/>
    </source>
</evidence>
<dbReference type="InterPro" id="IPR021139">
    <property type="entry name" value="NYN"/>
</dbReference>
<organism evidence="2 3">
    <name type="scientific">Corynebacterium glucuronolyticum</name>
    <dbReference type="NCBI Taxonomy" id="39791"/>
    <lineage>
        <taxon>Bacteria</taxon>
        <taxon>Bacillati</taxon>
        <taxon>Actinomycetota</taxon>
        <taxon>Actinomycetes</taxon>
        <taxon>Mycobacteriales</taxon>
        <taxon>Corynebacteriaceae</taxon>
        <taxon>Corynebacterium</taxon>
    </lineage>
</organism>
<dbReference type="GO" id="GO:0004540">
    <property type="term" value="F:RNA nuclease activity"/>
    <property type="evidence" value="ECO:0007669"/>
    <property type="project" value="InterPro"/>
</dbReference>
<protein>
    <submittedName>
        <fullName evidence="2">NYN domain-containing protein</fullName>
    </submittedName>
</protein>
<gene>
    <name evidence="2" type="ORF">I6I10_03795</name>
</gene>